<feature type="compositionally biased region" description="Basic and acidic residues" evidence="8">
    <location>
        <begin position="1"/>
        <end position="12"/>
    </location>
</feature>
<reference evidence="10 11" key="1">
    <citation type="submission" date="2020-08" db="EMBL/GenBank/DDBJ databases">
        <title>Genomic Encyclopedia of Type Strains, Phase IV (KMG-IV): sequencing the most valuable type-strain genomes for metagenomic binning, comparative biology and taxonomic classification.</title>
        <authorList>
            <person name="Goeker M."/>
        </authorList>
    </citation>
    <scope>NUCLEOTIDE SEQUENCE [LARGE SCALE GENOMIC DNA]</scope>
    <source>
        <strain evidence="10 11">DSM 101465</strain>
    </source>
</reference>
<evidence type="ECO:0000313" key="11">
    <source>
        <dbReference type="Proteomes" id="UP000588017"/>
    </source>
</evidence>
<comment type="caution">
    <text evidence="10">The sequence shown here is derived from an EMBL/GenBank/DDBJ whole genome shotgun (WGS) entry which is preliminary data.</text>
</comment>
<sequence>MSHDADDERCTDRSPSAGRHRSLSGAVRVTGTVAIALIPIALMIALGYGLRRSGFIAEAFWPQAERLCYFVLLPALFLNGLATADLGALPVRDMALVLVVATAVVALTVLLARPLLSVDGAAFTSIFQGSIRFNNYIGLSLAAGIFGPPGIALAAVCNAALVPTVNLLCILVFARFATARVAALGVLRLIVTNPLVVACLGGILLQGLGLRPPEWLGPALRALGAASMPLGLLCVGAALDFGAARSWVKPVAASSVAKFLVMPVATLLVARLAGLGAPAATVVLLFQALPTASSSYILARQLGGDAPLMAGITATQTVLAAFTIPAALALAAFIP</sequence>
<keyword evidence="5 9" id="KW-0812">Transmembrane</keyword>
<evidence type="ECO:0000313" key="10">
    <source>
        <dbReference type="EMBL" id="MBB6168067.1"/>
    </source>
</evidence>
<dbReference type="EMBL" id="JACHEH010000003">
    <property type="protein sequence ID" value="MBB6168067.1"/>
    <property type="molecule type" value="Genomic_DNA"/>
</dbReference>
<dbReference type="AlphaFoldDB" id="A0A841K6D1"/>
<feature type="region of interest" description="Disordered" evidence="8">
    <location>
        <begin position="1"/>
        <end position="20"/>
    </location>
</feature>
<feature type="transmembrane region" description="Helical" evidence="9">
    <location>
        <begin position="25"/>
        <end position="46"/>
    </location>
</feature>
<name>A0A841K6D1_9HYPH</name>
<evidence type="ECO:0000256" key="1">
    <source>
        <dbReference type="ARBA" id="ARBA00004651"/>
    </source>
</evidence>
<dbReference type="Gene3D" id="1.20.1530.20">
    <property type="match status" value="1"/>
</dbReference>
<feature type="transmembrane region" description="Helical" evidence="9">
    <location>
        <begin position="189"/>
        <end position="208"/>
    </location>
</feature>
<evidence type="ECO:0000256" key="7">
    <source>
        <dbReference type="ARBA" id="ARBA00023136"/>
    </source>
</evidence>
<evidence type="ECO:0008006" key="12">
    <source>
        <dbReference type="Google" id="ProtNLM"/>
    </source>
</evidence>
<keyword evidence="6 9" id="KW-1133">Transmembrane helix</keyword>
<feature type="transmembrane region" description="Helical" evidence="9">
    <location>
        <begin position="311"/>
        <end position="334"/>
    </location>
</feature>
<dbReference type="Pfam" id="PF03547">
    <property type="entry name" value="Mem_trans"/>
    <property type="match status" value="1"/>
</dbReference>
<evidence type="ECO:0000256" key="2">
    <source>
        <dbReference type="ARBA" id="ARBA00010145"/>
    </source>
</evidence>
<feature type="transmembrane region" description="Helical" evidence="9">
    <location>
        <begin position="220"/>
        <end position="239"/>
    </location>
</feature>
<dbReference type="InterPro" id="IPR038770">
    <property type="entry name" value="Na+/solute_symporter_sf"/>
</dbReference>
<organism evidence="10 11">
    <name type="scientific">Chelatococcus composti</name>
    <dbReference type="NCBI Taxonomy" id="1743235"/>
    <lineage>
        <taxon>Bacteria</taxon>
        <taxon>Pseudomonadati</taxon>
        <taxon>Pseudomonadota</taxon>
        <taxon>Alphaproteobacteria</taxon>
        <taxon>Hyphomicrobiales</taxon>
        <taxon>Chelatococcaceae</taxon>
        <taxon>Chelatococcus</taxon>
    </lineage>
</organism>
<evidence type="ECO:0000256" key="5">
    <source>
        <dbReference type="ARBA" id="ARBA00022692"/>
    </source>
</evidence>
<comment type="subcellular location">
    <subcellularLocation>
        <location evidence="1">Cell membrane</location>
        <topology evidence="1">Multi-pass membrane protein</topology>
    </subcellularLocation>
</comment>
<keyword evidence="11" id="KW-1185">Reference proteome</keyword>
<evidence type="ECO:0000256" key="8">
    <source>
        <dbReference type="SAM" id="MobiDB-lite"/>
    </source>
</evidence>
<evidence type="ECO:0000256" key="4">
    <source>
        <dbReference type="ARBA" id="ARBA00022475"/>
    </source>
</evidence>
<feature type="transmembrane region" description="Helical" evidence="9">
    <location>
        <begin position="133"/>
        <end position="154"/>
    </location>
</feature>
<keyword evidence="3" id="KW-0813">Transport</keyword>
<dbReference type="GO" id="GO:0055085">
    <property type="term" value="P:transmembrane transport"/>
    <property type="evidence" value="ECO:0007669"/>
    <property type="project" value="InterPro"/>
</dbReference>
<dbReference type="PANTHER" id="PTHR36838:SF4">
    <property type="entry name" value="AUXIN EFFLUX CARRIER FAMILY PROTEIN"/>
    <property type="match status" value="1"/>
</dbReference>
<evidence type="ECO:0000256" key="9">
    <source>
        <dbReference type="SAM" id="Phobius"/>
    </source>
</evidence>
<dbReference type="PANTHER" id="PTHR36838">
    <property type="entry name" value="AUXIN EFFLUX CARRIER FAMILY PROTEIN"/>
    <property type="match status" value="1"/>
</dbReference>
<dbReference type="Proteomes" id="UP000588017">
    <property type="component" value="Unassembled WGS sequence"/>
</dbReference>
<evidence type="ECO:0000256" key="6">
    <source>
        <dbReference type="ARBA" id="ARBA00022989"/>
    </source>
</evidence>
<feature type="transmembrane region" description="Helical" evidence="9">
    <location>
        <begin position="160"/>
        <end position="177"/>
    </location>
</feature>
<proteinExistence type="inferred from homology"/>
<dbReference type="RefSeq" id="WP_306415745.1">
    <property type="nucleotide sequence ID" value="NZ_BMHX01000003.1"/>
</dbReference>
<comment type="similarity">
    <text evidence="2">Belongs to the auxin efflux carrier (TC 2.A.69) family.</text>
</comment>
<protein>
    <recommendedName>
        <fullName evidence="12">Transporter</fullName>
    </recommendedName>
</protein>
<dbReference type="GO" id="GO:0005886">
    <property type="term" value="C:plasma membrane"/>
    <property type="evidence" value="ECO:0007669"/>
    <property type="project" value="UniProtKB-SubCell"/>
</dbReference>
<accession>A0A841K6D1</accession>
<feature type="transmembrane region" description="Helical" evidence="9">
    <location>
        <begin position="67"/>
        <end position="88"/>
    </location>
</feature>
<dbReference type="InterPro" id="IPR004776">
    <property type="entry name" value="Mem_transp_PIN-like"/>
</dbReference>
<evidence type="ECO:0000256" key="3">
    <source>
        <dbReference type="ARBA" id="ARBA00022448"/>
    </source>
</evidence>
<feature type="transmembrane region" description="Helical" evidence="9">
    <location>
        <begin position="94"/>
        <end position="112"/>
    </location>
</feature>
<keyword evidence="7 9" id="KW-0472">Membrane</keyword>
<keyword evidence="4" id="KW-1003">Cell membrane</keyword>
<gene>
    <name evidence="10" type="ORF">HNQ73_001690</name>
</gene>